<protein>
    <recommendedName>
        <fullName evidence="4">Secreted protein</fullName>
    </recommendedName>
</protein>
<feature type="signal peptide" evidence="1">
    <location>
        <begin position="1"/>
        <end position="19"/>
    </location>
</feature>
<organism evidence="2 3">
    <name type="scientific">Knipowitschia caucasica</name>
    <name type="common">Caucasian dwarf goby</name>
    <name type="synonym">Pomatoschistus caucasicus</name>
    <dbReference type="NCBI Taxonomy" id="637954"/>
    <lineage>
        <taxon>Eukaryota</taxon>
        <taxon>Metazoa</taxon>
        <taxon>Chordata</taxon>
        <taxon>Craniata</taxon>
        <taxon>Vertebrata</taxon>
        <taxon>Euteleostomi</taxon>
        <taxon>Actinopterygii</taxon>
        <taxon>Neopterygii</taxon>
        <taxon>Teleostei</taxon>
        <taxon>Neoteleostei</taxon>
        <taxon>Acanthomorphata</taxon>
        <taxon>Gobiaria</taxon>
        <taxon>Gobiiformes</taxon>
        <taxon>Gobioidei</taxon>
        <taxon>Gobiidae</taxon>
        <taxon>Gobiinae</taxon>
        <taxon>Knipowitschia</taxon>
    </lineage>
</organism>
<dbReference type="EMBL" id="OZ035836">
    <property type="protein sequence ID" value="CAL1580492.1"/>
    <property type="molecule type" value="Genomic_DNA"/>
</dbReference>
<reference evidence="2 3" key="1">
    <citation type="submission" date="2024-04" db="EMBL/GenBank/DDBJ databases">
        <authorList>
            <person name="Waldvogel A.-M."/>
            <person name="Schoenle A."/>
        </authorList>
    </citation>
    <scope>NUCLEOTIDE SEQUENCE [LARGE SCALE GENOMIC DNA]</scope>
</reference>
<evidence type="ECO:0000256" key="1">
    <source>
        <dbReference type="SAM" id="SignalP"/>
    </source>
</evidence>
<evidence type="ECO:0008006" key="4">
    <source>
        <dbReference type="Google" id="ProtNLM"/>
    </source>
</evidence>
<evidence type="ECO:0000313" key="3">
    <source>
        <dbReference type="Proteomes" id="UP001497482"/>
    </source>
</evidence>
<evidence type="ECO:0000313" key="2">
    <source>
        <dbReference type="EMBL" id="CAL1580492.1"/>
    </source>
</evidence>
<keyword evidence="1" id="KW-0732">Signal</keyword>
<gene>
    <name evidence="2" type="ORF">KC01_LOCUS11324</name>
</gene>
<name>A0AAV2JWS9_KNICA</name>
<proteinExistence type="predicted"/>
<feature type="chain" id="PRO_5043785689" description="Secreted protein" evidence="1">
    <location>
        <begin position="20"/>
        <end position="89"/>
    </location>
</feature>
<accession>A0AAV2JWS9</accession>
<dbReference type="Proteomes" id="UP001497482">
    <property type="component" value="Chromosome 14"/>
</dbReference>
<sequence length="89" mass="9993">MVIVRAWCVGALITTFVRLLVNTVFPPPADTALNALKSPTRFGESTSGWKKTRDCRGGARIRPFRSDYNFDFTIDYTSKLDVCNDVMLS</sequence>
<keyword evidence="3" id="KW-1185">Reference proteome</keyword>
<dbReference type="AlphaFoldDB" id="A0AAV2JWS9"/>